<reference evidence="4" key="1">
    <citation type="submission" date="2018-11" db="EMBL/GenBank/DDBJ databases">
        <authorList>
            <person name="Alioto T."/>
            <person name="Alioto T."/>
        </authorList>
    </citation>
    <scope>NUCLEOTIDE SEQUENCE</scope>
</reference>
<dbReference type="Proteomes" id="UP000596742">
    <property type="component" value="Unassembled WGS sequence"/>
</dbReference>
<accession>A0A8B6GHI8</accession>
<dbReference type="PROSITE" id="PS50119">
    <property type="entry name" value="ZF_BBOX"/>
    <property type="match status" value="1"/>
</dbReference>
<evidence type="ECO:0000313" key="5">
    <source>
        <dbReference type="Proteomes" id="UP000596742"/>
    </source>
</evidence>
<keyword evidence="2" id="KW-1133">Transmembrane helix</keyword>
<keyword evidence="1" id="KW-0862">Zinc</keyword>
<evidence type="ECO:0000313" key="4">
    <source>
        <dbReference type="EMBL" id="VDI63902.1"/>
    </source>
</evidence>
<evidence type="ECO:0000256" key="2">
    <source>
        <dbReference type="SAM" id="Phobius"/>
    </source>
</evidence>
<feature type="domain" description="B box-type" evidence="3">
    <location>
        <begin position="93"/>
        <end position="140"/>
    </location>
</feature>
<evidence type="ECO:0000259" key="3">
    <source>
        <dbReference type="PROSITE" id="PS50119"/>
    </source>
</evidence>
<dbReference type="AlphaFoldDB" id="A0A8B6GHI8"/>
<feature type="transmembrane region" description="Helical" evidence="2">
    <location>
        <begin position="6"/>
        <end position="25"/>
    </location>
</feature>
<comment type="caution">
    <text evidence="4">The sequence shown here is derived from an EMBL/GenBank/DDBJ whole genome shotgun (WGS) entry which is preliminary data.</text>
</comment>
<keyword evidence="2" id="KW-0812">Transmembrane</keyword>
<sequence>MESMNEIDSAALFAFVSIFVTVLSMRRVSEEKLIKDTVTNSPIVKTATKEARQKLPTKVEEEALYYDTVSNSPIVKTATKEARQKLPTKVEEEAVRHCELCINHDQAIAYCMTCKLYICMPCNGLHKRVWTLMNHTVCPLNHM</sequence>
<keyword evidence="1" id="KW-0479">Metal-binding</keyword>
<dbReference type="CDD" id="cd19757">
    <property type="entry name" value="Bbox1"/>
    <property type="match status" value="1"/>
</dbReference>
<dbReference type="GO" id="GO:0008270">
    <property type="term" value="F:zinc ion binding"/>
    <property type="evidence" value="ECO:0007669"/>
    <property type="project" value="UniProtKB-KW"/>
</dbReference>
<dbReference type="EMBL" id="UYJE01008435">
    <property type="protein sequence ID" value="VDI63902.1"/>
    <property type="molecule type" value="Genomic_DNA"/>
</dbReference>
<keyword evidence="2" id="KW-0472">Membrane</keyword>
<gene>
    <name evidence="4" type="ORF">MGAL_10B091939</name>
</gene>
<keyword evidence="5" id="KW-1185">Reference proteome</keyword>
<proteinExistence type="predicted"/>
<organism evidence="4 5">
    <name type="scientific">Mytilus galloprovincialis</name>
    <name type="common">Mediterranean mussel</name>
    <dbReference type="NCBI Taxonomy" id="29158"/>
    <lineage>
        <taxon>Eukaryota</taxon>
        <taxon>Metazoa</taxon>
        <taxon>Spiralia</taxon>
        <taxon>Lophotrochozoa</taxon>
        <taxon>Mollusca</taxon>
        <taxon>Bivalvia</taxon>
        <taxon>Autobranchia</taxon>
        <taxon>Pteriomorphia</taxon>
        <taxon>Mytilida</taxon>
        <taxon>Mytiloidea</taxon>
        <taxon>Mytilidae</taxon>
        <taxon>Mytilinae</taxon>
        <taxon>Mytilus</taxon>
    </lineage>
</organism>
<name>A0A8B6GHI8_MYTGA</name>
<evidence type="ECO:0000256" key="1">
    <source>
        <dbReference type="PROSITE-ProRule" id="PRU00024"/>
    </source>
</evidence>
<dbReference type="InterPro" id="IPR000315">
    <property type="entry name" value="Znf_B-box"/>
</dbReference>
<keyword evidence="1" id="KW-0863">Zinc-finger</keyword>
<protein>
    <recommendedName>
        <fullName evidence="3">B box-type domain-containing protein</fullName>
    </recommendedName>
</protein>